<accession>A0A8U0RNI4</accession>
<dbReference type="GeneID" id="106006178"/>
<gene>
    <name evidence="3 4" type="primary">LOC106006178</name>
</gene>
<keyword evidence="2" id="KW-1185">Reference proteome</keyword>
<dbReference type="Proteomes" id="UP000000715">
    <property type="component" value="Unplaced"/>
</dbReference>
<reference evidence="3 4" key="1">
    <citation type="submission" date="2025-04" db="UniProtKB">
        <authorList>
            <consortium name="RefSeq"/>
        </authorList>
    </citation>
    <scope>IDENTIFICATION</scope>
    <source>
        <tissue evidence="3 4">Brain</tissue>
    </source>
</reference>
<organism evidence="2 3">
    <name type="scientific">Mustela putorius furo</name>
    <name type="common">European domestic ferret</name>
    <name type="synonym">Mustela furo</name>
    <dbReference type="NCBI Taxonomy" id="9669"/>
    <lineage>
        <taxon>Eukaryota</taxon>
        <taxon>Metazoa</taxon>
        <taxon>Chordata</taxon>
        <taxon>Craniata</taxon>
        <taxon>Vertebrata</taxon>
        <taxon>Euteleostomi</taxon>
        <taxon>Mammalia</taxon>
        <taxon>Eutheria</taxon>
        <taxon>Laurasiatheria</taxon>
        <taxon>Carnivora</taxon>
        <taxon>Caniformia</taxon>
        <taxon>Musteloidea</taxon>
        <taxon>Mustelidae</taxon>
        <taxon>Mustelinae</taxon>
        <taxon>Mustela</taxon>
    </lineage>
</organism>
<dbReference type="RefSeq" id="XP_044927862.1">
    <property type="nucleotide sequence ID" value="XM_045071927.1"/>
</dbReference>
<dbReference type="RefSeq" id="XP_044927871.1">
    <property type="nucleotide sequence ID" value="XM_045071936.1"/>
</dbReference>
<name>A0A8U0RNI4_MUSPF</name>
<evidence type="ECO:0000313" key="2">
    <source>
        <dbReference type="Proteomes" id="UP000000715"/>
    </source>
</evidence>
<proteinExistence type="predicted"/>
<evidence type="ECO:0000313" key="4">
    <source>
        <dbReference type="RefSeq" id="XP_044927871.1"/>
    </source>
</evidence>
<dbReference type="KEGG" id="mpuf:106006178"/>
<protein>
    <submittedName>
        <fullName evidence="3 4">Uncharacterized protein LOC106006178</fullName>
    </submittedName>
</protein>
<evidence type="ECO:0000256" key="1">
    <source>
        <dbReference type="SAM" id="MobiDB-lite"/>
    </source>
</evidence>
<evidence type="ECO:0000313" key="3">
    <source>
        <dbReference type="RefSeq" id="XP_044927862.1"/>
    </source>
</evidence>
<dbReference type="AlphaFoldDB" id="A0A8U0RNI4"/>
<feature type="region of interest" description="Disordered" evidence="1">
    <location>
        <begin position="1"/>
        <end position="32"/>
    </location>
</feature>
<sequence>MATPAWPGGQEPGAGPHGREAEPGTGPRFCRPRGWPRLRRRWRGERGTTWHPCSGPTGRLRWQIPRSPLAGVSEAYGARTQAFLLDKSHLNPSSLWPWASHTTLMSLFPHLQNGAKNSSLRRVARMILLGSFSSRGWCIADSVHGHCGFPPPGKALGACQDGKPGGKRMTRPARAIADSQPSPARGLRLGQQHKNNTLPEQPGPQCKPCPPTPPPFTVPCFISLSPGGSRTHTSSVPVGSGAETSPCSCQVTPSLLSETFSKLLLPLVLKEGKEPEGTSKAFAFHPPQYLFCGLSCTPLVTARAESRAAGIPAPPNLYQ</sequence>
<feature type="region of interest" description="Disordered" evidence="1">
    <location>
        <begin position="162"/>
        <end position="205"/>
    </location>
</feature>